<sequence length="242" mass="26450">MKFDILNRFSGEVQFSAEIDCKADDLPSVKLGMAVKVAVKESADLRSANLYGANLYGANLYGANLYGANLYGANLYGADLRSANLYGANLYGANLYGADLRSANLRSANLYGADLRSANLYGADLRSANLKDAKDADLVIAQTRILPAGSLIGWKKCRDNVIVKLRIPEEARRSHAFGRKCRAEFADVIEIIGAEEAISSHDGVTVYRAGERVTPDSFDDNWQEECASGIHFFITKEEAENY</sequence>
<dbReference type="InterPro" id="IPR043919">
    <property type="entry name" value="DUF5758"/>
</dbReference>
<evidence type="ECO:0000313" key="2">
    <source>
        <dbReference type="Proteomes" id="UP000500870"/>
    </source>
</evidence>
<dbReference type="RefSeq" id="WP_177319126.1">
    <property type="nucleotide sequence ID" value="NZ_CP050898.1"/>
</dbReference>
<dbReference type="Gene3D" id="2.160.20.80">
    <property type="entry name" value="E3 ubiquitin-protein ligase SopA"/>
    <property type="match status" value="1"/>
</dbReference>
<dbReference type="InterPro" id="IPR001646">
    <property type="entry name" value="5peptide_repeat"/>
</dbReference>
<dbReference type="PANTHER" id="PTHR14136:SF17">
    <property type="entry name" value="BTB_POZ DOMAIN-CONTAINING PROTEIN KCTD9"/>
    <property type="match status" value="1"/>
</dbReference>
<dbReference type="Proteomes" id="UP000500870">
    <property type="component" value="Chromosome 1"/>
</dbReference>
<dbReference type="Pfam" id="PF19062">
    <property type="entry name" value="DUF5758"/>
    <property type="match status" value="1"/>
</dbReference>
<evidence type="ECO:0000313" key="1">
    <source>
        <dbReference type="EMBL" id="QIX20810.1"/>
    </source>
</evidence>
<gene>
    <name evidence="1" type="ORF">FOB41_06545</name>
</gene>
<reference evidence="1 2" key="1">
    <citation type="submission" date="2020-04" db="EMBL/GenBank/DDBJ databases">
        <title>FDA dAtabase for Regulatory Grade micrObial Sequences (FDA-ARGOS): Supporting development and validation of Infectious Disease Dx tests.</title>
        <authorList>
            <person name="Sciortino C."/>
            <person name="Tallon L."/>
            <person name="Sadzewicz L."/>
            <person name="Vavikolanu K."/>
            <person name="Mehta A."/>
            <person name="Aluvathingal J."/>
            <person name="Nadendla S."/>
            <person name="Nandy P."/>
            <person name="Geyer C."/>
            <person name="Yan Y."/>
            <person name="Sichtig H."/>
        </authorList>
    </citation>
    <scope>NUCLEOTIDE SEQUENCE [LARGE SCALE GENOMIC DNA]</scope>
    <source>
        <strain evidence="1 2">FDAARGOS_633</strain>
    </source>
</reference>
<dbReference type="AlphaFoldDB" id="A0A6H0ZM06"/>
<dbReference type="PANTHER" id="PTHR14136">
    <property type="entry name" value="BTB_POZ DOMAIN-CONTAINING PROTEIN KCTD9"/>
    <property type="match status" value="1"/>
</dbReference>
<dbReference type="InterPro" id="IPR051082">
    <property type="entry name" value="Pentapeptide-BTB/POZ_domain"/>
</dbReference>
<dbReference type="Pfam" id="PF00805">
    <property type="entry name" value="Pentapeptide"/>
    <property type="match status" value="1"/>
</dbReference>
<name>A0A6H0ZM06_9HYPH</name>
<dbReference type="SUPFAM" id="SSF141571">
    <property type="entry name" value="Pentapeptide repeat-like"/>
    <property type="match status" value="1"/>
</dbReference>
<accession>A0A6H0ZM06</accession>
<organism evidence="1 2">
    <name type="scientific">Agrobacterium pusense</name>
    <dbReference type="NCBI Taxonomy" id="648995"/>
    <lineage>
        <taxon>Bacteria</taxon>
        <taxon>Pseudomonadati</taxon>
        <taxon>Pseudomonadota</taxon>
        <taxon>Alphaproteobacteria</taxon>
        <taxon>Hyphomicrobiales</taxon>
        <taxon>Rhizobiaceae</taxon>
        <taxon>Rhizobium/Agrobacterium group</taxon>
        <taxon>Agrobacterium</taxon>
    </lineage>
</organism>
<protein>
    <submittedName>
        <fullName evidence="1">Pentapeptide repeat-containing protein</fullName>
    </submittedName>
</protein>
<dbReference type="EMBL" id="CP050898">
    <property type="protein sequence ID" value="QIX20810.1"/>
    <property type="molecule type" value="Genomic_DNA"/>
</dbReference>
<proteinExistence type="predicted"/>